<dbReference type="AlphaFoldDB" id="A0AAE8MNG1"/>
<dbReference type="PANTHER" id="PTHR38111:SF5">
    <property type="entry name" value="TRANSCRIPTION FACTOR DOMAIN-CONTAINING PROTEIN"/>
    <property type="match status" value="1"/>
</dbReference>
<dbReference type="Proteomes" id="UP001187682">
    <property type="component" value="Unassembled WGS sequence"/>
</dbReference>
<dbReference type="Pfam" id="PF11951">
    <property type="entry name" value="Fungal_trans_2"/>
    <property type="match status" value="1"/>
</dbReference>
<reference evidence="4" key="1">
    <citation type="submission" date="2018-03" db="EMBL/GenBank/DDBJ databases">
        <authorList>
            <person name="Guldener U."/>
        </authorList>
    </citation>
    <scope>NUCLEOTIDE SEQUENCE</scope>
</reference>
<organism evidence="4 5">
    <name type="scientific">Cephalotrichum gorgonifer</name>
    <dbReference type="NCBI Taxonomy" id="2041049"/>
    <lineage>
        <taxon>Eukaryota</taxon>
        <taxon>Fungi</taxon>
        <taxon>Dikarya</taxon>
        <taxon>Ascomycota</taxon>
        <taxon>Pezizomycotina</taxon>
        <taxon>Sordariomycetes</taxon>
        <taxon>Hypocreomycetidae</taxon>
        <taxon>Microascales</taxon>
        <taxon>Microascaceae</taxon>
        <taxon>Cephalotrichum</taxon>
    </lineage>
</organism>
<dbReference type="InterPro" id="IPR001138">
    <property type="entry name" value="Zn2Cys6_DnaBD"/>
</dbReference>
<comment type="caution">
    <text evidence="4">The sequence shown here is derived from an EMBL/GenBank/DDBJ whole genome shotgun (WGS) entry which is preliminary data.</text>
</comment>
<feature type="region of interest" description="Disordered" evidence="2">
    <location>
        <begin position="58"/>
        <end position="77"/>
    </location>
</feature>
<dbReference type="GO" id="GO:0000981">
    <property type="term" value="F:DNA-binding transcription factor activity, RNA polymerase II-specific"/>
    <property type="evidence" value="ECO:0007669"/>
    <property type="project" value="InterPro"/>
</dbReference>
<gene>
    <name evidence="4" type="ORF">DNG_00160</name>
</gene>
<keyword evidence="5" id="KW-1185">Reference proteome</keyword>
<dbReference type="PROSITE" id="PS50048">
    <property type="entry name" value="ZN2_CY6_FUNGAL_2"/>
    <property type="match status" value="1"/>
</dbReference>
<dbReference type="InterPro" id="IPR053178">
    <property type="entry name" value="Osmoadaptation_assoc"/>
</dbReference>
<sequence length="444" mass="49335">MVGVPRSTGCGLCVKRRVRCDETRPSCGNCIKYGAECPGYVRALKFVSGKHVRRIAAADPGGSRSQSPQPAPSPAAEVVPSRRLEILPLVDDLISVRNATEFMPFIGLFEGLPDRLGDRGTLDSAVYALALHLRGKEVGDESLVVKARGTYGKSLAALQAALNHPTEWKSSLTLCSAMLLCLYESFAGTTRPDSWKTHASGVGRLMQLRGPESHSSAWDISMISAFRGMIDCFLASDAWRNVWARIRDGDIYSAFVDDFWTCFSLCPRIIRLGRDLRLRTAAQQFVDPAEVFALTVETEELRNRLLRWHQGFSQYIPPPEEVPATDPGALYPTVLTYPTVWIGSLYMGFWASLLILQATLKACQYPGDFPLSNQELVDNILRSVECTSRRLLGPYRVGYSLRIAVEFAGPRERNWIRDRLHQSSASFAATTPTEPQYRDLLIIA</sequence>
<proteinExistence type="predicted"/>
<dbReference type="SUPFAM" id="SSF57701">
    <property type="entry name" value="Zn2/Cys6 DNA-binding domain"/>
    <property type="match status" value="1"/>
</dbReference>
<evidence type="ECO:0000256" key="2">
    <source>
        <dbReference type="SAM" id="MobiDB-lite"/>
    </source>
</evidence>
<feature type="compositionally biased region" description="Low complexity" evidence="2">
    <location>
        <begin position="60"/>
        <end position="77"/>
    </location>
</feature>
<keyword evidence="1" id="KW-0539">Nucleus</keyword>
<dbReference type="Gene3D" id="4.10.240.10">
    <property type="entry name" value="Zn(2)-C6 fungal-type DNA-binding domain"/>
    <property type="match status" value="1"/>
</dbReference>
<dbReference type="CDD" id="cd00067">
    <property type="entry name" value="GAL4"/>
    <property type="match status" value="1"/>
</dbReference>
<feature type="domain" description="Zn(2)-C6 fungal-type" evidence="3">
    <location>
        <begin position="9"/>
        <end position="37"/>
    </location>
</feature>
<dbReference type="InterPro" id="IPR036864">
    <property type="entry name" value="Zn2-C6_fun-type_DNA-bd_sf"/>
</dbReference>
<dbReference type="EMBL" id="ONZQ02000001">
    <property type="protein sequence ID" value="SPN96639.1"/>
    <property type="molecule type" value="Genomic_DNA"/>
</dbReference>
<name>A0AAE8MNG1_9PEZI</name>
<dbReference type="Pfam" id="PF00172">
    <property type="entry name" value="Zn_clus"/>
    <property type="match status" value="1"/>
</dbReference>
<protein>
    <recommendedName>
        <fullName evidence="3">Zn(2)-C6 fungal-type domain-containing protein</fullName>
    </recommendedName>
</protein>
<dbReference type="GO" id="GO:0008270">
    <property type="term" value="F:zinc ion binding"/>
    <property type="evidence" value="ECO:0007669"/>
    <property type="project" value="InterPro"/>
</dbReference>
<dbReference type="SMART" id="SM00066">
    <property type="entry name" value="GAL4"/>
    <property type="match status" value="1"/>
</dbReference>
<accession>A0AAE8MNG1</accession>
<dbReference type="PANTHER" id="PTHR38111">
    <property type="entry name" value="ZN(2)-C6 FUNGAL-TYPE DOMAIN-CONTAINING PROTEIN-RELATED"/>
    <property type="match status" value="1"/>
</dbReference>
<evidence type="ECO:0000313" key="5">
    <source>
        <dbReference type="Proteomes" id="UP001187682"/>
    </source>
</evidence>
<evidence type="ECO:0000256" key="1">
    <source>
        <dbReference type="ARBA" id="ARBA00023242"/>
    </source>
</evidence>
<evidence type="ECO:0000259" key="3">
    <source>
        <dbReference type="PROSITE" id="PS50048"/>
    </source>
</evidence>
<evidence type="ECO:0000313" key="4">
    <source>
        <dbReference type="EMBL" id="SPN96639.1"/>
    </source>
</evidence>
<dbReference type="InterPro" id="IPR021858">
    <property type="entry name" value="Fun_TF"/>
</dbReference>